<sequence>IQNLLREYLKEHYEPENFSPNELNSIDHVIKYFDYLLKNHRLPSDILRKSIAKNEELERFLKSAGVLSDDNWDSKDKISKGWDQYTIESALEKLNKWKNEKQKDESIVINSDYEFITNSSSEPPGFKVMRIHKSWQPLMGEKIKILMAGDYIRIRKLVPTPNVSEIQPEI</sequence>
<name>A0A9N9KE03_9GLOM</name>
<evidence type="ECO:0000313" key="1">
    <source>
        <dbReference type="EMBL" id="CAG8820965.1"/>
    </source>
</evidence>
<proteinExistence type="predicted"/>
<comment type="caution">
    <text evidence="1">The sequence shown here is derived from an EMBL/GenBank/DDBJ whole genome shotgun (WGS) entry which is preliminary data.</text>
</comment>
<protein>
    <submittedName>
        <fullName evidence="1">9634_t:CDS:1</fullName>
    </submittedName>
</protein>
<dbReference type="Proteomes" id="UP000789396">
    <property type="component" value="Unassembled WGS sequence"/>
</dbReference>
<keyword evidence="2" id="KW-1185">Reference proteome</keyword>
<reference evidence="1" key="1">
    <citation type="submission" date="2021-06" db="EMBL/GenBank/DDBJ databases">
        <authorList>
            <person name="Kallberg Y."/>
            <person name="Tangrot J."/>
            <person name="Rosling A."/>
        </authorList>
    </citation>
    <scope>NUCLEOTIDE SEQUENCE</scope>
    <source>
        <strain evidence="1">IN212</strain>
    </source>
</reference>
<feature type="non-terminal residue" evidence="1">
    <location>
        <position position="1"/>
    </location>
</feature>
<organism evidence="1 2">
    <name type="scientific">Racocetra fulgida</name>
    <dbReference type="NCBI Taxonomy" id="60492"/>
    <lineage>
        <taxon>Eukaryota</taxon>
        <taxon>Fungi</taxon>
        <taxon>Fungi incertae sedis</taxon>
        <taxon>Mucoromycota</taxon>
        <taxon>Glomeromycotina</taxon>
        <taxon>Glomeromycetes</taxon>
        <taxon>Diversisporales</taxon>
        <taxon>Gigasporaceae</taxon>
        <taxon>Racocetra</taxon>
    </lineage>
</organism>
<feature type="non-terminal residue" evidence="1">
    <location>
        <position position="170"/>
    </location>
</feature>
<accession>A0A9N9KE03</accession>
<gene>
    <name evidence="1" type="ORF">RFULGI_LOCUS19640</name>
</gene>
<dbReference type="AlphaFoldDB" id="A0A9N9KE03"/>
<dbReference type="EMBL" id="CAJVPZ010099813">
    <property type="protein sequence ID" value="CAG8820965.1"/>
    <property type="molecule type" value="Genomic_DNA"/>
</dbReference>
<evidence type="ECO:0000313" key="2">
    <source>
        <dbReference type="Proteomes" id="UP000789396"/>
    </source>
</evidence>